<sequence>AQDSEETAFSLQQHLHLGVSTDEKRSSMMMIPQQHECAAVSF</sequence>
<feature type="non-terminal residue" evidence="1">
    <location>
        <position position="1"/>
    </location>
</feature>
<comment type="caution">
    <text evidence="1">The sequence shown here is derived from an EMBL/GenBank/DDBJ whole genome shotgun (WGS) entry which is preliminary data.</text>
</comment>
<organism evidence="1 2">
    <name type="scientific">Scyliorhinus torazame</name>
    <name type="common">Cloudy catshark</name>
    <name type="synonym">Catulus torazame</name>
    <dbReference type="NCBI Taxonomy" id="75743"/>
    <lineage>
        <taxon>Eukaryota</taxon>
        <taxon>Metazoa</taxon>
        <taxon>Chordata</taxon>
        <taxon>Craniata</taxon>
        <taxon>Vertebrata</taxon>
        <taxon>Chondrichthyes</taxon>
        <taxon>Elasmobranchii</taxon>
        <taxon>Galeomorphii</taxon>
        <taxon>Galeoidea</taxon>
        <taxon>Carcharhiniformes</taxon>
        <taxon>Scyliorhinidae</taxon>
        <taxon>Scyliorhinus</taxon>
    </lineage>
</organism>
<gene>
    <name evidence="1" type="ORF">scyTo_0024152</name>
</gene>
<keyword evidence="2" id="KW-1185">Reference proteome</keyword>
<accession>A0A401QDX2</accession>
<name>A0A401QDX2_SCYTO</name>
<reference evidence="1 2" key="1">
    <citation type="journal article" date="2018" name="Nat. Ecol. Evol.">
        <title>Shark genomes provide insights into elasmobranch evolution and the origin of vertebrates.</title>
        <authorList>
            <person name="Hara Y"/>
            <person name="Yamaguchi K"/>
            <person name="Onimaru K"/>
            <person name="Kadota M"/>
            <person name="Koyanagi M"/>
            <person name="Keeley SD"/>
            <person name="Tatsumi K"/>
            <person name="Tanaka K"/>
            <person name="Motone F"/>
            <person name="Kageyama Y"/>
            <person name="Nozu R"/>
            <person name="Adachi N"/>
            <person name="Nishimura O"/>
            <person name="Nakagawa R"/>
            <person name="Tanegashima C"/>
            <person name="Kiyatake I"/>
            <person name="Matsumoto R"/>
            <person name="Murakumo K"/>
            <person name="Nishida K"/>
            <person name="Terakita A"/>
            <person name="Kuratani S"/>
            <person name="Sato K"/>
            <person name="Hyodo S Kuraku.S."/>
        </authorList>
    </citation>
    <scope>NUCLEOTIDE SEQUENCE [LARGE SCALE GENOMIC DNA]</scope>
</reference>
<dbReference type="EMBL" id="BFAA01040223">
    <property type="protein sequence ID" value="GCB83599.1"/>
    <property type="molecule type" value="Genomic_DNA"/>
</dbReference>
<dbReference type="Proteomes" id="UP000288216">
    <property type="component" value="Unassembled WGS sequence"/>
</dbReference>
<protein>
    <submittedName>
        <fullName evidence="1">Uncharacterized protein</fullName>
    </submittedName>
</protein>
<evidence type="ECO:0000313" key="2">
    <source>
        <dbReference type="Proteomes" id="UP000288216"/>
    </source>
</evidence>
<evidence type="ECO:0000313" key="1">
    <source>
        <dbReference type="EMBL" id="GCB83599.1"/>
    </source>
</evidence>
<dbReference type="AlphaFoldDB" id="A0A401QDX2"/>
<proteinExistence type="predicted"/>